<protein>
    <submittedName>
        <fullName evidence="1">Uncharacterized protein</fullName>
    </submittedName>
</protein>
<organism evidence="1 2">
    <name type="scientific">Luteimonas flava</name>
    <dbReference type="NCBI Taxonomy" id="3115822"/>
    <lineage>
        <taxon>Bacteria</taxon>
        <taxon>Pseudomonadati</taxon>
        <taxon>Pseudomonadota</taxon>
        <taxon>Gammaproteobacteria</taxon>
        <taxon>Lysobacterales</taxon>
        <taxon>Lysobacteraceae</taxon>
        <taxon>Luteimonas</taxon>
    </lineage>
</organism>
<sequence>MTLLYSLTFRIPFTSRALSILPATKGQQGFWLDRSHVACVVLAVGRWHVYIERQAGPLLRYCG</sequence>
<accession>A0ABU7WAW0</accession>
<evidence type="ECO:0000313" key="2">
    <source>
        <dbReference type="Proteomes" id="UP001358324"/>
    </source>
</evidence>
<name>A0ABU7WAW0_9GAMM</name>
<reference evidence="1 2" key="1">
    <citation type="submission" date="2024-01" db="EMBL/GenBank/DDBJ databases">
        <title>Novel species of the genus Luteimonas isolated from rivers.</title>
        <authorList>
            <person name="Lu H."/>
        </authorList>
    </citation>
    <scope>NUCLEOTIDE SEQUENCE [LARGE SCALE GENOMIC DNA]</scope>
    <source>
        <strain evidence="1 2">SMYT11W</strain>
    </source>
</reference>
<evidence type="ECO:0000313" key="1">
    <source>
        <dbReference type="EMBL" id="MEF3080780.1"/>
    </source>
</evidence>
<gene>
    <name evidence="1" type="ORF">V3391_00935</name>
</gene>
<dbReference type="EMBL" id="JAZHBM010000001">
    <property type="protein sequence ID" value="MEF3080780.1"/>
    <property type="molecule type" value="Genomic_DNA"/>
</dbReference>
<proteinExistence type="predicted"/>
<keyword evidence="2" id="KW-1185">Reference proteome</keyword>
<dbReference type="Proteomes" id="UP001358324">
    <property type="component" value="Unassembled WGS sequence"/>
</dbReference>
<comment type="caution">
    <text evidence="1">The sequence shown here is derived from an EMBL/GenBank/DDBJ whole genome shotgun (WGS) entry which is preliminary data.</text>
</comment>
<dbReference type="RefSeq" id="WP_332076547.1">
    <property type="nucleotide sequence ID" value="NZ_JAZHBM010000001.1"/>
</dbReference>